<accession>A0A3B4TV12</accession>
<protein>
    <recommendedName>
        <fullName evidence="1">SCAN box domain-containing protein</fullName>
    </recommendedName>
</protein>
<reference evidence="2" key="2">
    <citation type="submission" date="2025-09" db="UniProtKB">
        <authorList>
            <consortium name="Ensembl"/>
        </authorList>
    </citation>
    <scope>IDENTIFICATION</scope>
</reference>
<dbReference type="Gene3D" id="1.10.4020.10">
    <property type="entry name" value="DNA breaking-rejoining enzymes"/>
    <property type="match status" value="1"/>
</dbReference>
<feature type="domain" description="SCAN box" evidence="1">
    <location>
        <begin position="52"/>
        <end position="130"/>
    </location>
</feature>
<dbReference type="Pfam" id="PF02023">
    <property type="entry name" value="SCAN"/>
    <property type="match status" value="1"/>
</dbReference>
<organism evidence="2 3">
    <name type="scientific">Seriola dumerili</name>
    <name type="common">Greater amberjack</name>
    <name type="synonym">Caranx dumerili</name>
    <dbReference type="NCBI Taxonomy" id="41447"/>
    <lineage>
        <taxon>Eukaryota</taxon>
        <taxon>Metazoa</taxon>
        <taxon>Chordata</taxon>
        <taxon>Craniata</taxon>
        <taxon>Vertebrata</taxon>
        <taxon>Euteleostomi</taxon>
        <taxon>Actinopterygii</taxon>
        <taxon>Neopterygii</taxon>
        <taxon>Teleostei</taxon>
        <taxon>Neoteleostei</taxon>
        <taxon>Acanthomorphata</taxon>
        <taxon>Carangaria</taxon>
        <taxon>Carangiformes</taxon>
        <taxon>Carangidae</taxon>
        <taxon>Seriola</taxon>
    </lineage>
</organism>
<dbReference type="GeneTree" id="ENSGT01120000274320"/>
<keyword evidence="3" id="KW-1185">Reference proteome</keyword>
<reference evidence="2" key="1">
    <citation type="submission" date="2025-08" db="UniProtKB">
        <authorList>
            <consortium name="Ensembl"/>
        </authorList>
    </citation>
    <scope>IDENTIFICATION</scope>
</reference>
<evidence type="ECO:0000313" key="2">
    <source>
        <dbReference type="Ensembl" id="ENSSDUP00000009575.1"/>
    </source>
</evidence>
<dbReference type="InterPro" id="IPR038269">
    <property type="entry name" value="SCAN_sf"/>
</dbReference>
<proteinExistence type="predicted"/>
<evidence type="ECO:0000313" key="3">
    <source>
        <dbReference type="Proteomes" id="UP000261420"/>
    </source>
</evidence>
<dbReference type="PROSITE" id="PS50804">
    <property type="entry name" value="SCAN_BOX"/>
    <property type="match status" value="1"/>
</dbReference>
<dbReference type="AlphaFoldDB" id="A0A3B4TV12"/>
<name>A0A3B4TV12_SERDU</name>
<dbReference type="Proteomes" id="UP000261420">
    <property type="component" value="Unplaced"/>
</dbReference>
<dbReference type="Ensembl" id="ENSSDUT00000009763.1">
    <property type="protein sequence ID" value="ENSSDUP00000009575.1"/>
    <property type="gene ID" value="ENSSDUG00000007044.1"/>
</dbReference>
<dbReference type="InterPro" id="IPR003309">
    <property type="entry name" value="SCAN_dom"/>
</dbReference>
<sequence length="159" mass="17954">MAAGAMTTSPRMPLLHPKMATAAHTPTPRVPHCSDSQSFLGRNGLTKFSMAQRFHNWTFKNGLTPRSQMHELIRITKKWLEPDTKSPAAIIETLVMDRYLRALPYKAKKIISHQKLTTAMELVEAMEQYQAASDMLRPPHKEPVASVSRDLVSWSWSGV</sequence>
<evidence type="ECO:0000259" key="1">
    <source>
        <dbReference type="PROSITE" id="PS50804"/>
    </source>
</evidence>
<dbReference type="OMA" id="WLQTESW"/>
<dbReference type="SUPFAM" id="SSF47353">
    <property type="entry name" value="Retrovirus capsid dimerization domain-like"/>
    <property type="match status" value="1"/>
</dbReference>